<dbReference type="SUPFAM" id="SSF82171">
    <property type="entry name" value="DPP6 N-terminal domain-like"/>
    <property type="match status" value="1"/>
</dbReference>
<sequence length="316" mass="35445">MFPMKTISLCPFIIGLLYAAGLFSIISLPQSAIAQTTIPQDSAYLGQKPPGIAPVIFARDRASLIDYYEYGSVFSKDGSEFYYAVIVNSKPQIRCIRYEKNGWTAPKVIIASKEYEYNDPFLSPDGKRLYFISDRAADGRGPKKDFDIWYVERKNGDWSDQPVNAGAAINSNKNEYYMSFLTNGTMYFSSNGDTDQATDKNYDIRFSKYANGQFAKSEKLGNSINTTHYEADVFVSPDEQYIIFCSERPGGSGAGDLYISFKNSEGNWENAKNMGPAINTSGYEFCPFVTADGKYLFFSRDGDIFWVSSEVIGRLK</sequence>
<dbReference type="AlphaFoldDB" id="C6VTR8"/>
<reference evidence="1 2" key="1">
    <citation type="journal article" date="2009" name="Stand. Genomic Sci.">
        <title>Complete genome sequence of Dyadobacter fermentans type strain (NS114).</title>
        <authorList>
            <person name="Lang E."/>
            <person name="Lapidus A."/>
            <person name="Chertkov O."/>
            <person name="Brettin T."/>
            <person name="Detter J.C."/>
            <person name="Han C."/>
            <person name="Copeland A."/>
            <person name="Glavina Del Rio T."/>
            <person name="Nolan M."/>
            <person name="Chen F."/>
            <person name="Lucas S."/>
            <person name="Tice H."/>
            <person name="Cheng J.F."/>
            <person name="Land M."/>
            <person name="Hauser L."/>
            <person name="Chang Y.J."/>
            <person name="Jeffries C.D."/>
            <person name="Kopitz M."/>
            <person name="Bruce D."/>
            <person name="Goodwin L."/>
            <person name="Pitluck S."/>
            <person name="Ovchinnikova G."/>
            <person name="Pati A."/>
            <person name="Ivanova N."/>
            <person name="Mavrommatis K."/>
            <person name="Chen A."/>
            <person name="Palaniappan K."/>
            <person name="Chain P."/>
            <person name="Bristow J."/>
            <person name="Eisen J.A."/>
            <person name="Markowitz V."/>
            <person name="Hugenholtz P."/>
            <person name="Goker M."/>
            <person name="Rohde M."/>
            <person name="Kyrpides N.C."/>
            <person name="Klenk H.P."/>
        </authorList>
    </citation>
    <scope>NUCLEOTIDE SEQUENCE [LARGE SCALE GENOMIC DNA]</scope>
    <source>
        <strain evidence="2">ATCC 700827 / DSM 18053 / CIP 107007 / KCTC 52180 / NS114</strain>
    </source>
</reference>
<dbReference type="EMBL" id="CP001619">
    <property type="protein sequence ID" value="ACT93011.1"/>
    <property type="molecule type" value="Genomic_DNA"/>
</dbReference>
<proteinExistence type="predicted"/>
<dbReference type="HOGENOM" id="CLU_059007_0_0_10"/>
<keyword evidence="2" id="KW-1185">Reference proteome</keyword>
<gene>
    <name evidence="1" type="ordered locus">Dfer_1770</name>
</gene>
<evidence type="ECO:0000313" key="2">
    <source>
        <dbReference type="Proteomes" id="UP000002011"/>
    </source>
</evidence>
<dbReference type="eggNOG" id="COG0823">
    <property type="taxonomic scope" value="Bacteria"/>
</dbReference>
<dbReference type="KEGG" id="dfe:Dfer_1770"/>
<dbReference type="InterPro" id="IPR011659">
    <property type="entry name" value="WD40"/>
</dbReference>
<dbReference type="Gene3D" id="2.120.10.30">
    <property type="entry name" value="TolB, C-terminal domain"/>
    <property type="match status" value="1"/>
</dbReference>
<name>C6VTR8_DYAFD</name>
<protein>
    <submittedName>
        <fullName evidence="1">WD40 domain protein beta Propeller</fullName>
    </submittedName>
</protein>
<evidence type="ECO:0000313" key="1">
    <source>
        <dbReference type="EMBL" id="ACT93011.1"/>
    </source>
</evidence>
<dbReference type="STRING" id="471854.Dfer_1770"/>
<dbReference type="InterPro" id="IPR011042">
    <property type="entry name" value="6-blade_b-propeller_TolB-like"/>
</dbReference>
<accession>C6VTR8</accession>
<dbReference type="Proteomes" id="UP000002011">
    <property type="component" value="Chromosome"/>
</dbReference>
<organism evidence="1 2">
    <name type="scientific">Dyadobacter fermentans (strain ATCC 700827 / DSM 18053 / CIP 107007 / KCTC 52180 / NS114)</name>
    <dbReference type="NCBI Taxonomy" id="471854"/>
    <lineage>
        <taxon>Bacteria</taxon>
        <taxon>Pseudomonadati</taxon>
        <taxon>Bacteroidota</taxon>
        <taxon>Cytophagia</taxon>
        <taxon>Cytophagales</taxon>
        <taxon>Spirosomataceae</taxon>
        <taxon>Dyadobacter</taxon>
    </lineage>
</organism>
<dbReference type="Pfam" id="PF07676">
    <property type="entry name" value="PD40"/>
    <property type="match status" value="3"/>
</dbReference>